<dbReference type="Proteomes" id="UP001163321">
    <property type="component" value="Chromosome 8"/>
</dbReference>
<evidence type="ECO:0000313" key="1">
    <source>
        <dbReference type="EMBL" id="KAI9907975.1"/>
    </source>
</evidence>
<dbReference type="EMBL" id="CM047587">
    <property type="protein sequence ID" value="KAI9907975.1"/>
    <property type="molecule type" value="Genomic_DNA"/>
</dbReference>
<organism evidence="1 2">
    <name type="scientific">Peronosclerospora sorghi</name>
    <dbReference type="NCBI Taxonomy" id="230839"/>
    <lineage>
        <taxon>Eukaryota</taxon>
        <taxon>Sar</taxon>
        <taxon>Stramenopiles</taxon>
        <taxon>Oomycota</taxon>
        <taxon>Peronosporomycetes</taxon>
        <taxon>Peronosporales</taxon>
        <taxon>Peronosporaceae</taxon>
        <taxon>Peronosclerospora</taxon>
    </lineage>
</organism>
<name>A0ACC0VN74_9STRA</name>
<gene>
    <name evidence="1" type="ORF">PsorP6_016301</name>
</gene>
<reference evidence="1 2" key="1">
    <citation type="journal article" date="2022" name="bioRxiv">
        <title>The genome of the oomycete Peronosclerospora sorghi, a cosmopolitan pathogen of maize and sorghum, is inflated with dispersed pseudogenes.</title>
        <authorList>
            <person name="Fletcher K."/>
            <person name="Martin F."/>
            <person name="Isakeit T."/>
            <person name="Cavanaugh K."/>
            <person name="Magill C."/>
            <person name="Michelmore R."/>
        </authorList>
    </citation>
    <scope>NUCLEOTIDE SEQUENCE [LARGE SCALE GENOMIC DNA]</scope>
    <source>
        <strain evidence="1">P6</strain>
    </source>
</reference>
<evidence type="ECO:0000313" key="2">
    <source>
        <dbReference type="Proteomes" id="UP001163321"/>
    </source>
</evidence>
<protein>
    <submittedName>
        <fullName evidence="1">Uncharacterized protein</fullName>
    </submittedName>
</protein>
<keyword evidence="2" id="KW-1185">Reference proteome</keyword>
<sequence>MENVRFQATALQALQKEDEIYITHLLEDTNLLEIHGKRVTIPPKDMELPVLVLAEDAPLHEDVVLNVSLFVFLEYKRDKAVEQYYRQFKKSQPLIEF</sequence>
<comment type="caution">
    <text evidence="1">The sequence shown here is derived from an EMBL/GenBank/DDBJ whole genome shotgun (WGS) entry which is preliminary data.</text>
</comment>
<accession>A0ACC0VN74</accession>
<proteinExistence type="predicted"/>